<dbReference type="CDD" id="cd03419">
    <property type="entry name" value="GRX_GRXh_1_2_like"/>
    <property type="match status" value="1"/>
</dbReference>
<dbReference type="PANTHER" id="PTHR45694:SF5">
    <property type="entry name" value="GLUTAREDOXIN 2"/>
    <property type="match status" value="1"/>
</dbReference>
<keyword evidence="3" id="KW-1185">Reference proteome</keyword>
<reference evidence="3" key="1">
    <citation type="journal article" date="2012" name="Science">
        <title>The Paleozoic origin of enzymatic lignin decomposition reconstructed from 31 fungal genomes.</title>
        <authorList>
            <person name="Floudas D."/>
            <person name="Binder M."/>
            <person name="Riley R."/>
            <person name="Barry K."/>
            <person name="Blanchette R.A."/>
            <person name="Henrissat B."/>
            <person name="Martinez A.T."/>
            <person name="Otillar R."/>
            <person name="Spatafora J.W."/>
            <person name="Yadav J.S."/>
            <person name="Aerts A."/>
            <person name="Benoit I."/>
            <person name="Boyd A."/>
            <person name="Carlson A."/>
            <person name="Copeland A."/>
            <person name="Coutinho P.M."/>
            <person name="de Vries R.P."/>
            <person name="Ferreira P."/>
            <person name="Findley K."/>
            <person name="Foster B."/>
            <person name="Gaskell J."/>
            <person name="Glotzer D."/>
            <person name="Gorecki P."/>
            <person name="Heitman J."/>
            <person name="Hesse C."/>
            <person name="Hori C."/>
            <person name="Igarashi K."/>
            <person name="Jurgens J.A."/>
            <person name="Kallen N."/>
            <person name="Kersten P."/>
            <person name="Kohler A."/>
            <person name="Kuees U."/>
            <person name="Kumar T.K.A."/>
            <person name="Kuo A."/>
            <person name="LaButti K."/>
            <person name="Larrondo L.F."/>
            <person name="Lindquist E."/>
            <person name="Ling A."/>
            <person name="Lombard V."/>
            <person name="Lucas S."/>
            <person name="Lundell T."/>
            <person name="Martin R."/>
            <person name="McLaughlin D.J."/>
            <person name="Morgenstern I."/>
            <person name="Morin E."/>
            <person name="Murat C."/>
            <person name="Nagy L.G."/>
            <person name="Nolan M."/>
            <person name="Ohm R.A."/>
            <person name="Patyshakuliyeva A."/>
            <person name="Rokas A."/>
            <person name="Ruiz-Duenas F.J."/>
            <person name="Sabat G."/>
            <person name="Salamov A."/>
            <person name="Samejima M."/>
            <person name="Schmutz J."/>
            <person name="Slot J.C."/>
            <person name="St John F."/>
            <person name="Stenlid J."/>
            <person name="Sun H."/>
            <person name="Sun S."/>
            <person name="Syed K."/>
            <person name="Tsang A."/>
            <person name="Wiebenga A."/>
            <person name="Young D."/>
            <person name="Pisabarro A."/>
            <person name="Eastwood D.C."/>
            <person name="Martin F."/>
            <person name="Cullen D."/>
            <person name="Grigoriev I.V."/>
            <person name="Hibbett D.S."/>
        </authorList>
    </citation>
    <scope>NUCLEOTIDE SEQUENCE [LARGE SCALE GENOMIC DNA]</scope>
    <source>
        <strain evidence="3">RWD-64-598 SS2</strain>
    </source>
</reference>
<dbReference type="InterPro" id="IPR002109">
    <property type="entry name" value="Glutaredoxin"/>
</dbReference>
<evidence type="ECO:0000313" key="2">
    <source>
        <dbReference type="EMBL" id="EIW83202.1"/>
    </source>
</evidence>
<name>A0A5M3MVL2_CONPW</name>
<dbReference type="GO" id="GO:0000324">
    <property type="term" value="C:fungal-type vacuole"/>
    <property type="evidence" value="ECO:0007669"/>
    <property type="project" value="TreeGrafter"/>
</dbReference>
<proteinExistence type="predicted"/>
<dbReference type="EMBL" id="JH711576">
    <property type="protein sequence ID" value="EIW83202.1"/>
    <property type="molecule type" value="Genomic_DNA"/>
</dbReference>
<dbReference type="RefSeq" id="XP_007767027.1">
    <property type="nucleotide sequence ID" value="XM_007768837.1"/>
</dbReference>
<dbReference type="GO" id="GO:0034599">
    <property type="term" value="P:cellular response to oxidative stress"/>
    <property type="evidence" value="ECO:0007669"/>
    <property type="project" value="TreeGrafter"/>
</dbReference>
<dbReference type="AlphaFoldDB" id="A0A5M3MVL2"/>
<organism evidence="2 3">
    <name type="scientific">Coniophora puteana (strain RWD-64-598)</name>
    <name type="common">Brown rot fungus</name>
    <dbReference type="NCBI Taxonomy" id="741705"/>
    <lineage>
        <taxon>Eukaryota</taxon>
        <taxon>Fungi</taxon>
        <taxon>Dikarya</taxon>
        <taxon>Basidiomycota</taxon>
        <taxon>Agaricomycotina</taxon>
        <taxon>Agaricomycetes</taxon>
        <taxon>Agaricomycetidae</taxon>
        <taxon>Boletales</taxon>
        <taxon>Coniophorineae</taxon>
        <taxon>Coniophoraceae</taxon>
        <taxon>Coniophora</taxon>
    </lineage>
</organism>
<dbReference type="KEGG" id="cput:CONPUDRAFT_152238"/>
<protein>
    <submittedName>
        <fullName evidence="2">Thioredoxin-like protein</fullName>
    </submittedName>
</protein>
<comment type="caution">
    <text evidence="2">The sequence shown here is derived from an EMBL/GenBank/DDBJ whole genome shotgun (WGS) entry which is preliminary data.</text>
</comment>
<dbReference type="Pfam" id="PF00462">
    <property type="entry name" value="Glutaredoxin"/>
    <property type="match status" value="1"/>
</dbReference>
<dbReference type="Gene3D" id="3.40.30.10">
    <property type="entry name" value="Glutaredoxin"/>
    <property type="match status" value="1"/>
</dbReference>
<dbReference type="PANTHER" id="PTHR45694">
    <property type="entry name" value="GLUTAREDOXIN 2"/>
    <property type="match status" value="1"/>
</dbReference>
<dbReference type="OMA" id="YSMEARE"/>
<dbReference type="GO" id="GO:0005801">
    <property type="term" value="C:cis-Golgi network"/>
    <property type="evidence" value="ECO:0007669"/>
    <property type="project" value="TreeGrafter"/>
</dbReference>
<dbReference type="PRINTS" id="PR00160">
    <property type="entry name" value="GLUTAREDOXIN"/>
</dbReference>
<evidence type="ECO:0000259" key="1">
    <source>
        <dbReference type="Pfam" id="PF00462"/>
    </source>
</evidence>
<dbReference type="PROSITE" id="PS51354">
    <property type="entry name" value="GLUTAREDOXIN_2"/>
    <property type="match status" value="1"/>
</dbReference>
<gene>
    <name evidence="2" type="ORF">CONPUDRAFT_152238</name>
</gene>
<dbReference type="InterPro" id="IPR014025">
    <property type="entry name" value="Glutaredoxin_subgr"/>
</dbReference>
<dbReference type="Proteomes" id="UP000053558">
    <property type="component" value="Unassembled WGS sequence"/>
</dbReference>
<dbReference type="SUPFAM" id="SSF52833">
    <property type="entry name" value="Thioredoxin-like"/>
    <property type="match status" value="1"/>
</dbReference>
<accession>A0A5M3MVL2</accession>
<dbReference type="GO" id="GO:0005796">
    <property type="term" value="C:Golgi lumen"/>
    <property type="evidence" value="ECO:0007669"/>
    <property type="project" value="TreeGrafter"/>
</dbReference>
<dbReference type="GeneID" id="19202967"/>
<dbReference type="OrthoDB" id="423313at2759"/>
<evidence type="ECO:0000313" key="3">
    <source>
        <dbReference type="Proteomes" id="UP000053558"/>
    </source>
</evidence>
<sequence length="119" mass="13072">MPMSVYRSEKDGAWESIERRFEGMPLIVFSKTYCPYSRRAKALLASYNLSPAATIVEVDLRDDGDLIKHILTRLTGRGTFPNAILNGVSIGGSDDLHSLHAQGRLQEIIENAGIHTDGG</sequence>
<dbReference type="GO" id="GO:0015038">
    <property type="term" value="F:glutathione disulfide oxidoreductase activity"/>
    <property type="evidence" value="ECO:0007669"/>
    <property type="project" value="TreeGrafter"/>
</dbReference>
<feature type="domain" description="Glutaredoxin" evidence="1">
    <location>
        <begin position="27"/>
        <end position="89"/>
    </location>
</feature>
<dbReference type="InterPro" id="IPR036249">
    <property type="entry name" value="Thioredoxin-like_sf"/>
</dbReference>